<dbReference type="SUPFAM" id="SSF49373">
    <property type="entry name" value="Invasin/intimin cell-adhesion fragments"/>
    <property type="match status" value="2"/>
</dbReference>
<organism evidence="3 4">
    <name type="scientific">Lachnoclostridium phytofermentans</name>
    <dbReference type="NCBI Taxonomy" id="66219"/>
    <lineage>
        <taxon>Bacteria</taxon>
        <taxon>Bacillati</taxon>
        <taxon>Bacillota</taxon>
        <taxon>Clostridia</taxon>
        <taxon>Lachnospirales</taxon>
        <taxon>Lachnospiraceae</taxon>
    </lineage>
</organism>
<feature type="region of interest" description="Disordered" evidence="1">
    <location>
        <begin position="220"/>
        <end position="243"/>
    </location>
</feature>
<evidence type="ECO:0000313" key="4">
    <source>
        <dbReference type="Proteomes" id="UP000262969"/>
    </source>
</evidence>
<name>A0A3D2X357_9FIRM</name>
<comment type="caution">
    <text evidence="3">The sequence shown here is derived from an EMBL/GenBank/DDBJ whole genome shotgun (WGS) entry which is preliminary data.</text>
</comment>
<evidence type="ECO:0000259" key="2">
    <source>
        <dbReference type="SMART" id="SM00635"/>
    </source>
</evidence>
<feature type="domain" description="BIG2" evidence="2">
    <location>
        <begin position="48"/>
        <end position="122"/>
    </location>
</feature>
<evidence type="ECO:0000313" key="3">
    <source>
        <dbReference type="EMBL" id="HCL01127.1"/>
    </source>
</evidence>
<dbReference type="InterPro" id="IPR003343">
    <property type="entry name" value="Big_2"/>
</dbReference>
<feature type="domain" description="BIG2" evidence="2">
    <location>
        <begin position="131"/>
        <end position="207"/>
    </location>
</feature>
<dbReference type="Proteomes" id="UP000262969">
    <property type="component" value="Unassembled WGS sequence"/>
</dbReference>
<protein>
    <recommendedName>
        <fullName evidence="2">BIG2 domain-containing protein</fullName>
    </recommendedName>
</protein>
<dbReference type="Gene3D" id="2.60.40.1080">
    <property type="match status" value="2"/>
</dbReference>
<evidence type="ECO:0000256" key="1">
    <source>
        <dbReference type="SAM" id="MobiDB-lite"/>
    </source>
</evidence>
<gene>
    <name evidence="3" type="ORF">DHW61_01715</name>
</gene>
<reference evidence="3 4" key="1">
    <citation type="journal article" date="2018" name="Nat. Biotechnol.">
        <title>A standardized bacterial taxonomy based on genome phylogeny substantially revises the tree of life.</title>
        <authorList>
            <person name="Parks D.H."/>
            <person name="Chuvochina M."/>
            <person name="Waite D.W."/>
            <person name="Rinke C."/>
            <person name="Skarshewski A."/>
            <person name="Chaumeil P.A."/>
            <person name="Hugenholtz P."/>
        </authorList>
    </citation>
    <scope>NUCLEOTIDE SEQUENCE [LARGE SCALE GENOMIC DNA]</scope>
    <source>
        <strain evidence="3">UBA11728</strain>
    </source>
</reference>
<dbReference type="InterPro" id="IPR008964">
    <property type="entry name" value="Invasin/intimin_cell_adhesion"/>
</dbReference>
<dbReference type="AlphaFoldDB" id="A0A3D2X357"/>
<dbReference type="EMBL" id="DPVV01000064">
    <property type="protein sequence ID" value="HCL01127.1"/>
    <property type="molecule type" value="Genomic_DNA"/>
</dbReference>
<dbReference type="SMART" id="SM00635">
    <property type="entry name" value="BID_2"/>
    <property type="match status" value="2"/>
</dbReference>
<sequence length="243" mass="25941">MTYSKFKKCIFVLSFLLIFVLFLPFTGKGLEAYAKTITEDASSASKETQAEIKLNVKSKDLVKGKTYSLKVYNVTETQTVTYKSSDTNIVTVDDKGEIAGVEIGTAAVTVTVKEGNKTIGTLQCDINVGVPAISIRFTKTELKMALGQKTTLKYIIAPYNTVETAKFSSTDSSIVSISSGGRATAKGVGVTTVYAIVDNAVTKCTITVVEKDDTIQIEDGDEFEPAITPTAKTTSTTSSGSSK</sequence>
<proteinExistence type="predicted"/>
<dbReference type="Pfam" id="PF02368">
    <property type="entry name" value="Big_2"/>
    <property type="match status" value="2"/>
</dbReference>
<accession>A0A3D2X357</accession>
<feature type="compositionally biased region" description="Low complexity" evidence="1">
    <location>
        <begin position="228"/>
        <end position="243"/>
    </location>
</feature>